<dbReference type="InterPro" id="IPR013098">
    <property type="entry name" value="Ig_I-set"/>
</dbReference>
<reference evidence="3 4" key="1">
    <citation type="journal article" date="2015" name="Parasit. Vectors">
        <title>Draft genome of the scabies mite.</title>
        <authorList>
            <person name="Rider S.D.Jr."/>
            <person name="Morgan M.S."/>
            <person name="Arlian L.G."/>
        </authorList>
    </citation>
    <scope>NUCLEOTIDE SEQUENCE [LARGE SCALE GENOMIC DNA]</scope>
    <source>
        <strain evidence="3">Arlian Lab</strain>
    </source>
</reference>
<dbReference type="Gene3D" id="2.60.40.10">
    <property type="entry name" value="Immunoglobulins"/>
    <property type="match status" value="1"/>
</dbReference>
<dbReference type="InterPro" id="IPR003598">
    <property type="entry name" value="Ig_sub2"/>
</dbReference>
<dbReference type="PANTHER" id="PTHR10075">
    <property type="entry name" value="BASIGIN RELATED"/>
    <property type="match status" value="1"/>
</dbReference>
<dbReference type="AlphaFoldDB" id="A0A132A6E7"/>
<accession>A0A132A6E7</accession>
<name>A0A132A6E7_SARSC</name>
<protein>
    <submittedName>
        <fullName evidence="3">Immunoglobulin I-set domain containing protein 6</fullName>
    </submittedName>
</protein>
<comment type="caution">
    <text evidence="3">The sequence shown here is derived from an EMBL/GenBank/DDBJ whole genome shotgun (WGS) entry which is preliminary data.</text>
</comment>
<dbReference type="Proteomes" id="UP000616769">
    <property type="component" value="Unassembled WGS sequence"/>
</dbReference>
<dbReference type="OrthoDB" id="5985519at2759"/>
<dbReference type="SMART" id="SM00409">
    <property type="entry name" value="IG"/>
    <property type="match status" value="1"/>
</dbReference>
<dbReference type="PROSITE" id="PS50835">
    <property type="entry name" value="IG_LIKE"/>
    <property type="match status" value="1"/>
</dbReference>
<dbReference type="InterPro" id="IPR013783">
    <property type="entry name" value="Ig-like_fold"/>
</dbReference>
<evidence type="ECO:0000256" key="2">
    <source>
        <dbReference type="ARBA" id="ARBA00023319"/>
    </source>
</evidence>
<dbReference type="GO" id="GO:0048468">
    <property type="term" value="P:cell development"/>
    <property type="evidence" value="ECO:0007669"/>
    <property type="project" value="UniProtKB-ARBA"/>
</dbReference>
<sequence>MIGQKRSVIADTTIQFVEVMVSPMRINVSSPRRVIGIANYLRSIIGLANRVAPKIISPPEDTTNNTDSSVAFFCEATGWPIPEIGWKFELDGVEQSIPLSKAIENNRFEIKSNESSKYTAISWLQIVETNRNDSGNYICVATNSEGSDKAKAYLTIGNFQKKFDPID</sequence>
<dbReference type="VEuPathDB" id="VectorBase:SSCA005529"/>
<evidence type="ECO:0000313" key="4">
    <source>
        <dbReference type="Proteomes" id="UP000616769"/>
    </source>
</evidence>
<dbReference type="SMART" id="SM00408">
    <property type="entry name" value="IGc2"/>
    <property type="match status" value="1"/>
</dbReference>
<dbReference type="InterPro" id="IPR003599">
    <property type="entry name" value="Ig_sub"/>
</dbReference>
<dbReference type="EMBL" id="JXLN01010938">
    <property type="protein sequence ID" value="KPM06556.1"/>
    <property type="molecule type" value="Genomic_DNA"/>
</dbReference>
<evidence type="ECO:0000256" key="1">
    <source>
        <dbReference type="ARBA" id="ARBA00023157"/>
    </source>
</evidence>
<dbReference type="InterPro" id="IPR007110">
    <property type="entry name" value="Ig-like_dom"/>
</dbReference>
<keyword evidence="1" id="KW-1015">Disulfide bond</keyword>
<organism evidence="3 4">
    <name type="scientific">Sarcoptes scabiei</name>
    <name type="common">Itch mite</name>
    <name type="synonym">Acarus scabiei</name>
    <dbReference type="NCBI Taxonomy" id="52283"/>
    <lineage>
        <taxon>Eukaryota</taxon>
        <taxon>Metazoa</taxon>
        <taxon>Ecdysozoa</taxon>
        <taxon>Arthropoda</taxon>
        <taxon>Chelicerata</taxon>
        <taxon>Arachnida</taxon>
        <taxon>Acari</taxon>
        <taxon>Acariformes</taxon>
        <taxon>Sarcoptiformes</taxon>
        <taxon>Astigmata</taxon>
        <taxon>Psoroptidia</taxon>
        <taxon>Sarcoptoidea</taxon>
        <taxon>Sarcoptidae</taxon>
        <taxon>Sarcoptinae</taxon>
        <taxon>Sarcoptes</taxon>
    </lineage>
</organism>
<gene>
    <name evidence="3" type="ORF">QR98_0050330</name>
</gene>
<dbReference type="FunFam" id="2.60.40.10:FF:000032">
    <property type="entry name" value="palladin isoform X1"/>
    <property type="match status" value="1"/>
</dbReference>
<dbReference type="Pfam" id="PF07679">
    <property type="entry name" value="I-set"/>
    <property type="match status" value="1"/>
</dbReference>
<evidence type="ECO:0000313" key="3">
    <source>
        <dbReference type="EMBL" id="KPM06556.1"/>
    </source>
</evidence>
<dbReference type="InterPro" id="IPR036179">
    <property type="entry name" value="Ig-like_dom_sf"/>
</dbReference>
<proteinExistence type="predicted"/>
<dbReference type="SUPFAM" id="SSF48726">
    <property type="entry name" value="Immunoglobulin"/>
    <property type="match status" value="1"/>
</dbReference>
<dbReference type="PANTHER" id="PTHR10075:SF14">
    <property type="entry name" value="CELL ADHESION MOLECULE DSCAM2-RELATED"/>
    <property type="match status" value="1"/>
</dbReference>
<keyword evidence="2" id="KW-0393">Immunoglobulin domain</keyword>